<proteinExistence type="inferred from homology"/>
<dbReference type="InterPro" id="IPR057326">
    <property type="entry name" value="KR_dom"/>
</dbReference>
<dbReference type="RefSeq" id="WP_095621173.1">
    <property type="nucleotide sequence ID" value="NZ_NSKB01000004.1"/>
</dbReference>
<dbReference type="SMART" id="SM00822">
    <property type="entry name" value="PKS_KR"/>
    <property type="match status" value="1"/>
</dbReference>
<evidence type="ECO:0000259" key="3">
    <source>
        <dbReference type="SMART" id="SM00822"/>
    </source>
</evidence>
<dbReference type="AlphaFoldDB" id="A0A2A2EWD9"/>
<dbReference type="InterPro" id="IPR020904">
    <property type="entry name" value="Sc_DH/Rdtase_CS"/>
</dbReference>
<feature type="domain" description="Ketoreductase" evidence="3">
    <location>
        <begin position="11"/>
        <end position="186"/>
    </location>
</feature>
<comment type="caution">
    <text evidence="4">The sequence shown here is derived from an EMBL/GenBank/DDBJ whole genome shotgun (WGS) entry which is preliminary data.</text>
</comment>
<keyword evidence="5" id="KW-1185">Reference proteome</keyword>
<gene>
    <name evidence="4" type="ORF">CK498_12465</name>
</gene>
<name>A0A2A2EWD9_9GAMM</name>
<dbReference type="PRINTS" id="PR00081">
    <property type="entry name" value="GDHRDH"/>
</dbReference>
<dbReference type="InterPro" id="IPR036291">
    <property type="entry name" value="NAD(P)-bd_dom_sf"/>
</dbReference>
<dbReference type="PRINTS" id="PR00080">
    <property type="entry name" value="SDRFAMILY"/>
</dbReference>
<comment type="similarity">
    <text evidence="1">Belongs to the short-chain dehydrogenases/reductases (SDR) family.</text>
</comment>
<dbReference type="EMBL" id="NSKB01000004">
    <property type="protein sequence ID" value="PAU76784.1"/>
    <property type="molecule type" value="Genomic_DNA"/>
</dbReference>
<dbReference type="Gene3D" id="3.40.50.720">
    <property type="entry name" value="NAD(P)-binding Rossmann-like Domain"/>
    <property type="match status" value="1"/>
</dbReference>
<keyword evidence="2" id="KW-0560">Oxidoreductase</keyword>
<evidence type="ECO:0000313" key="5">
    <source>
        <dbReference type="Proteomes" id="UP000217771"/>
    </source>
</evidence>
<reference evidence="4 5" key="1">
    <citation type="submission" date="2017-08" db="EMBL/GenBank/DDBJ databases">
        <title>Halomonas alkalisoli sp. nov., isolated from saline alkaline soil.</title>
        <authorList>
            <person name="Wang D."/>
            <person name="Zhang G."/>
        </authorList>
    </citation>
    <scope>NUCLEOTIDE SEQUENCE [LARGE SCALE GENOMIC DNA]</scope>
    <source>
        <strain evidence="4 5">WRN001</strain>
    </source>
</reference>
<dbReference type="PANTHER" id="PTHR42760:SF115">
    <property type="entry name" value="3-OXOACYL-[ACYL-CARRIER-PROTEIN] REDUCTASE FABG"/>
    <property type="match status" value="1"/>
</dbReference>
<sequence length="249" mass="25905">MGNLQFDFAGQVVLITGAANGIGKSLAERFAASGARLVLVDRSESLHELAAALPGEALVAVHDVADEAAVMASVAEACRHFGGIDVLVNNAGIGPLDAAEAMSSELWDQTQAVNLRGVFLFCREVGKAMLARGAGRIVNLASQAASVGLDGHLAYCTSKAGVLGLTRTLALEWGPRGITVNAVSPTVVETELGRYGWAGEKGERMKALIPTRRFAQPEEIAAAVMYLAAREAAMVNGADLRIDGGYTAI</sequence>
<dbReference type="InterPro" id="IPR002347">
    <property type="entry name" value="SDR_fam"/>
</dbReference>
<evidence type="ECO:0000313" key="4">
    <source>
        <dbReference type="EMBL" id="PAU76784.1"/>
    </source>
</evidence>
<evidence type="ECO:0000256" key="1">
    <source>
        <dbReference type="ARBA" id="ARBA00006484"/>
    </source>
</evidence>
<protein>
    <submittedName>
        <fullName evidence="4">D-threitol dehydrogenase</fullName>
    </submittedName>
</protein>
<dbReference type="Proteomes" id="UP000217771">
    <property type="component" value="Unassembled WGS sequence"/>
</dbReference>
<dbReference type="PANTHER" id="PTHR42760">
    <property type="entry name" value="SHORT-CHAIN DEHYDROGENASES/REDUCTASES FAMILY MEMBER"/>
    <property type="match status" value="1"/>
</dbReference>
<accession>A0A2A2EWD9</accession>
<dbReference type="NCBIfam" id="NF005309">
    <property type="entry name" value="PRK06841.1"/>
    <property type="match status" value="1"/>
</dbReference>
<dbReference type="NCBIfam" id="NF005559">
    <property type="entry name" value="PRK07231.1"/>
    <property type="match status" value="1"/>
</dbReference>
<dbReference type="FunFam" id="3.40.50.720:FF:000084">
    <property type="entry name" value="Short-chain dehydrogenase reductase"/>
    <property type="match status" value="1"/>
</dbReference>
<dbReference type="CDD" id="cd05233">
    <property type="entry name" value="SDR_c"/>
    <property type="match status" value="1"/>
</dbReference>
<dbReference type="Pfam" id="PF13561">
    <property type="entry name" value="adh_short_C2"/>
    <property type="match status" value="1"/>
</dbReference>
<evidence type="ECO:0000256" key="2">
    <source>
        <dbReference type="ARBA" id="ARBA00023002"/>
    </source>
</evidence>
<dbReference type="PROSITE" id="PS00061">
    <property type="entry name" value="ADH_SHORT"/>
    <property type="match status" value="1"/>
</dbReference>
<organism evidence="4 5">
    <name type="scientific">Halomonas salipaludis</name>
    <dbReference type="NCBI Taxonomy" id="2032625"/>
    <lineage>
        <taxon>Bacteria</taxon>
        <taxon>Pseudomonadati</taxon>
        <taxon>Pseudomonadota</taxon>
        <taxon>Gammaproteobacteria</taxon>
        <taxon>Oceanospirillales</taxon>
        <taxon>Halomonadaceae</taxon>
        <taxon>Halomonas</taxon>
    </lineage>
</organism>
<dbReference type="OrthoDB" id="6861885at2"/>
<dbReference type="GO" id="GO:0016616">
    <property type="term" value="F:oxidoreductase activity, acting on the CH-OH group of donors, NAD or NADP as acceptor"/>
    <property type="evidence" value="ECO:0007669"/>
    <property type="project" value="TreeGrafter"/>
</dbReference>
<dbReference type="SUPFAM" id="SSF51735">
    <property type="entry name" value="NAD(P)-binding Rossmann-fold domains"/>
    <property type="match status" value="1"/>
</dbReference>